<dbReference type="GeneID" id="30013850"/>
<evidence type="ECO:0000313" key="1">
    <source>
        <dbReference type="EMBL" id="OAP56503.1"/>
    </source>
</evidence>
<dbReference type="EMBL" id="LVYI01000009">
    <property type="protein sequence ID" value="OAP56503.1"/>
    <property type="molecule type" value="Genomic_DNA"/>
</dbReference>
<sequence>MAPVPLPPDTFPAETGATTFTSLPKEIQIRIYKEVFSKIDLKHDVLPRMRCENGGDVGSERFHMKFTPRHPLALLSVSKEIKLDAQPYAVNCPIFVEGNYRRGVNRISLRLPLPIPARRQVCSWVINKNDRPSRFIDFDGQAMGMNEYPNLRYVEFGVLATYLYLSTNDIQTLVEGNASESVMSRDDVWHFEVRFSIPLGAMIRANDCTVKLRVWLVKAQAWSMGDHVLNSSGQRMTAAAVWNRQGIRLSDVMPCGPACSDEPSDLLARRRVCG</sequence>
<proteinExistence type="predicted"/>
<accession>A0A178ZBE3</accession>
<comment type="caution">
    <text evidence="1">The sequence shown here is derived from an EMBL/GenBank/DDBJ whole genome shotgun (WGS) entry which is preliminary data.</text>
</comment>
<name>A0A178ZBE3_9EURO</name>
<organism evidence="1 2">
    <name type="scientific">Fonsecaea erecta</name>
    <dbReference type="NCBI Taxonomy" id="1367422"/>
    <lineage>
        <taxon>Eukaryota</taxon>
        <taxon>Fungi</taxon>
        <taxon>Dikarya</taxon>
        <taxon>Ascomycota</taxon>
        <taxon>Pezizomycotina</taxon>
        <taxon>Eurotiomycetes</taxon>
        <taxon>Chaetothyriomycetidae</taxon>
        <taxon>Chaetothyriales</taxon>
        <taxon>Herpotrichiellaceae</taxon>
        <taxon>Fonsecaea</taxon>
    </lineage>
</organism>
<protein>
    <submittedName>
        <fullName evidence="1">Uncharacterized protein</fullName>
    </submittedName>
</protein>
<dbReference type="OrthoDB" id="3635680at2759"/>
<dbReference type="Proteomes" id="UP000078343">
    <property type="component" value="Unassembled WGS sequence"/>
</dbReference>
<keyword evidence="2" id="KW-1185">Reference proteome</keyword>
<dbReference type="AlphaFoldDB" id="A0A178ZBE3"/>
<dbReference type="RefSeq" id="XP_018689870.1">
    <property type="nucleotide sequence ID" value="XM_018841189.1"/>
</dbReference>
<evidence type="ECO:0000313" key="2">
    <source>
        <dbReference type="Proteomes" id="UP000078343"/>
    </source>
</evidence>
<gene>
    <name evidence="1" type="ORF">AYL99_09682</name>
</gene>
<reference evidence="1 2" key="1">
    <citation type="submission" date="2016-04" db="EMBL/GenBank/DDBJ databases">
        <title>Draft genome of Fonsecaea erecta CBS 125763.</title>
        <authorList>
            <person name="Weiss V.A."/>
            <person name="Vicente V.A."/>
            <person name="Raittz R.T."/>
            <person name="Moreno L.F."/>
            <person name="De Souza E.M."/>
            <person name="Pedrosa F.O."/>
            <person name="Steffens M.B."/>
            <person name="Faoro H."/>
            <person name="Tadra-Sfeir M.Z."/>
            <person name="Najafzadeh M.J."/>
            <person name="Felipe M.S."/>
            <person name="Teixeira M."/>
            <person name="Sun J."/>
            <person name="Xi L."/>
            <person name="Gomes R."/>
            <person name="De Azevedo C.M."/>
            <person name="Salgado C.G."/>
            <person name="Da Silva M.B."/>
            <person name="Nascimento M.F."/>
            <person name="Queiroz-Telles F."/>
            <person name="Attili D.S."/>
            <person name="Gorbushina A."/>
        </authorList>
    </citation>
    <scope>NUCLEOTIDE SEQUENCE [LARGE SCALE GENOMIC DNA]</scope>
    <source>
        <strain evidence="1 2">CBS 125763</strain>
    </source>
</reference>